<dbReference type="Proteomes" id="UP001059745">
    <property type="component" value="Plasmid unnamed2"/>
</dbReference>
<geneLocation type="plasmid" evidence="3 5">
    <name>unnamed2</name>
</geneLocation>
<evidence type="ECO:0000313" key="5">
    <source>
        <dbReference type="Proteomes" id="UP001059745"/>
    </source>
</evidence>
<gene>
    <name evidence="2" type="ORF">CRM94_16145</name>
    <name evidence="3" type="ORF">NYZ96_35740</name>
</gene>
<reference evidence="3" key="3">
    <citation type="submission" date="2022-09" db="EMBL/GenBank/DDBJ databases">
        <title>Genomic of Burkholderia gladioli.</title>
        <authorList>
            <person name="Wu H."/>
        </authorList>
    </citation>
    <scope>NUCLEOTIDE SEQUENCE</scope>
    <source>
        <strain evidence="3">ZN-S4</strain>
        <plasmid evidence="3">unnamed2</plasmid>
    </source>
</reference>
<dbReference type="AlphaFoldDB" id="A0A0M2QGQ6"/>
<sequence>MTDQIFRSGKPVTPRSIVSAAIAGDISADEAEELVQLLIEARARGLDVHEPARRNANASSRGTGKRLASA</sequence>
<evidence type="ECO:0000313" key="3">
    <source>
        <dbReference type="EMBL" id="UWX75386.1"/>
    </source>
</evidence>
<feature type="region of interest" description="Disordered" evidence="1">
    <location>
        <begin position="49"/>
        <end position="70"/>
    </location>
</feature>
<dbReference type="RefSeq" id="WP_017917850.1">
    <property type="nucleotide sequence ID" value="NZ_CADEPP010000023.1"/>
</dbReference>
<name>A0A0M2QGQ6_BURGA</name>
<dbReference type="EMBL" id="CP104217">
    <property type="protein sequence ID" value="UWX75386.1"/>
    <property type="molecule type" value="Genomic_DNA"/>
</dbReference>
<dbReference type="Proteomes" id="UP000220629">
    <property type="component" value="Unassembled WGS sequence"/>
</dbReference>
<dbReference type="EMBL" id="PDDY01000002">
    <property type="protein sequence ID" value="PEH40542.1"/>
    <property type="molecule type" value="Genomic_DNA"/>
</dbReference>
<keyword evidence="3" id="KW-0614">Plasmid</keyword>
<reference evidence="2" key="2">
    <citation type="submission" date="2017-09" db="EMBL/GenBank/DDBJ databases">
        <title>FDA dAtabase for Regulatory Grade micrObial Sequences (FDA-ARGOS): Supporting development and validation of Infectious Disease Dx tests.</title>
        <authorList>
            <person name="Minogue T."/>
            <person name="Wolcott M."/>
            <person name="Wasieloski L."/>
            <person name="Aguilar W."/>
            <person name="Moore D."/>
            <person name="Tallon L.J."/>
            <person name="Sadzewicz L."/>
            <person name="Ott S."/>
            <person name="Zhao X."/>
            <person name="Nagaraj S."/>
            <person name="Vavikolanu K."/>
            <person name="Aluvathingal J."/>
            <person name="Nadendla S."/>
            <person name="Sichtig H."/>
        </authorList>
    </citation>
    <scope>NUCLEOTIDE SEQUENCE</scope>
    <source>
        <strain evidence="2">FDAARGOS_390</strain>
    </source>
</reference>
<reference evidence="4" key="1">
    <citation type="submission" date="2017-09" db="EMBL/GenBank/DDBJ databases">
        <title>FDA dAtabase for Regulatory Grade micrObial Sequences (FDA-ARGOS): Supporting development and validation of Infectious Disease Dx tests.</title>
        <authorList>
            <person name="Minogue T."/>
            <person name="Wolcott M."/>
            <person name="Wasieloski L."/>
            <person name="Aguilar W."/>
            <person name="Moore D."/>
            <person name="Tallon L."/>
            <person name="Sadzewicz L."/>
            <person name="Ott S."/>
            <person name="Zhao X."/>
            <person name="Nagaraj S."/>
            <person name="Vavikolanu K."/>
            <person name="Aluvathingal J."/>
            <person name="Nadendla S."/>
            <person name="Sichtig H."/>
        </authorList>
    </citation>
    <scope>NUCLEOTIDE SEQUENCE [LARGE SCALE GENOMIC DNA]</scope>
    <source>
        <strain evidence="4">FDAARGOS_390</strain>
    </source>
</reference>
<accession>A0A0M2QGQ6</accession>
<evidence type="ECO:0000256" key="1">
    <source>
        <dbReference type="SAM" id="MobiDB-lite"/>
    </source>
</evidence>
<proteinExistence type="predicted"/>
<protein>
    <submittedName>
        <fullName evidence="2">Uncharacterized protein</fullName>
    </submittedName>
</protein>
<evidence type="ECO:0000313" key="2">
    <source>
        <dbReference type="EMBL" id="PEH40542.1"/>
    </source>
</evidence>
<evidence type="ECO:0000313" key="4">
    <source>
        <dbReference type="Proteomes" id="UP000220629"/>
    </source>
</evidence>
<organism evidence="2 4">
    <name type="scientific">Burkholderia gladioli</name>
    <name type="common">Pseudomonas marginata</name>
    <name type="synonym">Phytomonas marginata</name>
    <dbReference type="NCBI Taxonomy" id="28095"/>
    <lineage>
        <taxon>Bacteria</taxon>
        <taxon>Pseudomonadati</taxon>
        <taxon>Pseudomonadota</taxon>
        <taxon>Betaproteobacteria</taxon>
        <taxon>Burkholderiales</taxon>
        <taxon>Burkholderiaceae</taxon>
        <taxon>Burkholderia</taxon>
    </lineage>
</organism>